<dbReference type="GO" id="GO:0009055">
    <property type="term" value="F:electron transfer activity"/>
    <property type="evidence" value="ECO:0007669"/>
    <property type="project" value="InterPro"/>
</dbReference>
<dbReference type="Pfam" id="PF11604">
    <property type="entry name" value="CusF_Ec"/>
    <property type="match status" value="1"/>
</dbReference>
<keyword evidence="4" id="KW-1185">Reference proteome</keyword>
<dbReference type="InterPro" id="IPR033138">
    <property type="entry name" value="Cu_oxidase_CS"/>
</dbReference>
<evidence type="ECO:0000256" key="1">
    <source>
        <dbReference type="ARBA" id="ARBA00022723"/>
    </source>
</evidence>
<dbReference type="AlphaFoldDB" id="A0A1U7DL14"/>
<name>A0A1U7DL14_9RHOB</name>
<dbReference type="Proteomes" id="UP000187266">
    <property type="component" value="Chromosome"/>
</dbReference>
<dbReference type="CDD" id="cd04211">
    <property type="entry name" value="Cupredoxin_like_2"/>
    <property type="match status" value="1"/>
</dbReference>
<evidence type="ECO:0000256" key="2">
    <source>
        <dbReference type="ARBA" id="ARBA00023008"/>
    </source>
</evidence>
<keyword evidence="1" id="KW-0479">Metal-binding</keyword>
<dbReference type="GO" id="GO:0005507">
    <property type="term" value="F:copper ion binding"/>
    <property type="evidence" value="ECO:0007669"/>
    <property type="project" value="InterPro"/>
</dbReference>
<sequence>MKYLMMAMALVITAGAAFAAGSGDHGHAEGHAMGRPGTAQQVTREVEITMIETDGGMAYEPAALEIAQGETLRLKVRNAGEMPHEIVLDTPAKNAEHGALMARFPEMEHEDPHALRLEPGAEGEIVWTFETAGTFEFACLIPGHAEAGMRGPITVSAPAPAQAQAQAQAAAAVPAAVFTKGTVKKLDKAKSKVTIIHEELVTLDMPAMTMVFEVPDATIFARLSEGQKIEFVADRVKGKLTVTGLK</sequence>
<dbReference type="Gene3D" id="2.40.50.320">
    <property type="entry name" value="Copper binding periplasmic protein CusF"/>
    <property type="match status" value="1"/>
</dbReference>
<evidence type="ECO:0000313" key="3">
    <source>
        <dbReference type="EMBL" id="APX90558.1"/>
    </source>
</evidence>
<dbReference type="PROSITE" id="PS00079">
    <property type="entry name" value="MULTICOPPER_OXIDASE1"/>
    <property type="match status" value="1"/>
</dbReference>
<dbReference type="OrthoDB" id="9816061at2"/>
<reference evidence="3 4" key="1">
    <citation type="submission" date="2017-01" db="EMBL/GenBank/DDBJ databases">
        <title>Genomic analysis of Xuhuaishuia manganoxidans DY6-4.</title>
        <authorList>
            <person name="Wang X."/>
        </authorList>
    </citation>
    <scope>NUCLEOTIDE SEQUENCE [LARGE SCALE GENOMIC DNA]</scope>
    <source>
        <strain evidence="3 4">DY6-4</strain>
    </source>
</reference>
<dbReference type="SUPFAM" id="SSF49503">
    <property type="entry name" value="Cupredoxins"/>
    <property type="match status" value="1"/>
</dbReference>
<dbReference type="Gene3D" id="2.60.40.420">
    <property type="entry name" value="Cupredoxins - blue copper proteins"/>
    <property type="match status" value="1"/>
</dbReference>
<dbReference type="InterPro" id="IPR008972">
    <property type="entry name" value="Cupredoxin"/>
</dbReference>
<protein>
    <submittedName>
        <fullName evidence="3">Uncharacterized protein</fullName>
    </submittedName>
</protein>
<accession>A0A2M9DC26</accession>
<dbReference type="InterPro" id="IPR042230">
    <property type="entry name" value="CusF_sf"/>
</dbReference>
<evidence type="ECO:0000313" key="4">
    <source>
        <dbReference type="Proteomes" id="UP000187266"/>
    </source>
</evidence>
<dbReference type="Pfam" id="PF00127">
    <property type="entry name" value="Copper-bind"/>
    <property type="match status" value="1"/>
</dbReference>
<proteinExistence type="predicted"/>
<dbReference type="InterPro" id="IPR000923">
    <property type="entry name" value="BlueCu_1"/>
</dbReference>
<gene>
    <name evidence="3" type="ORF">BV394_13215</name>
</gene>
<dbReference type="STRING" id="1267768.BV394_13215"/>
<dbReference type="RefSeq" id="WP_076980575.1">
    <property type="nucleotide sequence ID" value="NZ_CP019124.1"/>
</dbReference>
<keyword evidence="2" id="KW-0186">Copper</keyword>
<dbReference type="InterPro" id="IPR050845">
    <property type="entry name" value="Cu-binding_ET"/>
</dbReference>
<organism evidence="3 4">
    <name type="scientific">Brevirhabdus pacifica</name>
    <dbReference type="NCBI Taxonomy" id="1267768"/>
    <lineage>
        <taxon>Bacteria</taxon>
        <taxon>Pseudomonadati</taxon>
        <taxon>Pseudomonadota</taxon>
        <taxon>Alphaproteobacteria</taxon>
        <taxon>Rhodobacterales</taxon>
        <taxon>Paracoccaceae</taxon>
        <taxon>Brevirhabdus</taxon>
    </lineage>
</organism>
<accession>A0A1U7DL14</accession>
<dbReference type="InterPro" id="IPR021647">
    <property type="entry name" value="CusF_Ec"/>
</dbReference>
<dbReference type="PANTHER" id="PTHR38439">
    <property type="entry name" value="AURACYANIN-B"/>
    <property type="match status" value="1"/>
</dbReference>
<dbReference type="EMBL" id="CP019124">
    <property type="protein sequence ID" value="APX90558.1"/>
    <property type="molecule type" value="Genomic_DNA"/>
</dbReference>
<dbReference type="PANTHER" id="PTHR38439:SF3">
    <property type="entry name" value="COPPER-RESISTANT CUPROPROTEIN COPI"/>
    <property type="match status" value="1"/>
</dbReference>